<gene>
    <name evidence="4" type="primary">SPDYE4</name>
</gene>
<organism evidence="3 4">
    <name type="scientific">Phascolarctos cinereus</name>
    <name type="common">Koala</name>
    <dbReference type="NCBI Taxonomy" id="38626"/>
    <lineage>
        <taxon>Eukaryota</taxon>
        <taxon>Metazoa</taxon>
        <taxon>Chordata</taxon>
        <taxon>Craniata</taxon>
        <taxon>Vertebrata</taxon>
        <taxon>Euteleostomi</taxon>
        <taxon>Mammalia</taxon>
        <taxon>Metatheria</taxon>
        <taxon>Diprotodontia</taxon>
        <taxon>Phascolarctidae</taxon>
        <taxon>Phascolarctos</taxon>
    </lineage>
</organism>
<evidence type="ECO:0000313" key="4">
    <source>
        <dbReference type="RefSeq" id="XP_020824833.1"/>
    </source>
</evidence>
<evidence type="ECO:0000256" key="1">
    <source>
        <dbReference type="ARBA" id="ARBA00010932"/>
    </source>
</evidence>
<dbReference type="Pfam" id="PF11357">
    <property type="entry name" value="Spy1"/>
    <property type="match status" value="1"/>
</dbReference>
<comment type="similarity">
    <text evidence="1">Belongs to the Speedy/Ringo family.</text>
</comment>
<protein>
    <submittedName>
        <fullName evidence="4">Speedy protein E4</fullName>
    </submittedName>
</protein>
<evidence type="ECO:0000256" key="2">
    <source>
        <dbReference type="SAM" id="MobiDB-lite"/>
    </source>
</evidence>
<dbReference type="Proteomes" id="UP000515140">
    <property type="component" value="Unplaced"/>
</dbReference>
<keyword evidence="3" id="KW-1185">Reference proteome</keyword>
<sequence>MARCFPFSSSVGQSTPTVSSKPSPTWEIKEEAPGPSATWIPPSSPPRTQGQKRKHSDWIPTGTQDRWAVKGMFGLKMQLKRRRMSPVRPEDHKAFNRLLEDPVIQNFLAWDRKLQVSDKYLLAMVIAYFARAGRPSWQYKRLHFFLALYLANDMEEDRQGPKHDMFAFLYGQDHTQRVKFQWLRAQLFRAIGWKAWVTREECEEIQAYQPEHWVWKRDRSLLQ</sequence>
<feature type="region of interest" description="Disordered" evidence="2">
    <location>
        <begin position="1"/>
        <end position="60"/>
    </location>
</feature>
<feature type="compositionally biased region" description="Low complexity" evidence="2">
    <location>
        <begin position="14"/>
        <end position="25"/>
    </location>
</feature>
<dbReference type="InParanoid" id="A0A6P5IUW6"/>
<name>A0A6P5IUW6_PHACI</name>
<dbReference type="RefSeq" id="XP_020824833.1">
    <property type="nucleotide sequence ID" value="XM_020969174.1"/>
</dbReference>
<dbReference type="AlphaFoldDB" id="A0A6P5IUW6"/>
<dbReference type="InterPro" id="IPR020984">
    <property type="entry name" value="Speedy"/>
</dbReference>
<dbReference type="GeneID" id="110196078"/>
<dbReference type="PANTHER" id="PTHR31156">
    <property type="entry name" value="WBSCR19-LIKE PROTEIN"/>
    <property type="match status" value="1"/>
</dbReference>
<dbReference type="InterPro" id="IPR057742">
    <property type="entry name" value="Speedy_E"/>
</dbReference>
<proteinExistence type="inferred from homology"/>
<dbReference type="GO" id="GO:0019901">
    <property type="term" value="F:protein kinase binding"/>
    <property type="evidence" value="ECO:0007669"/>
    <property type="project" value="InterPro"/>
</dbReference>
<dbReference type="FunCoup" id="A0A6P5IUW6">
    <property type="interactions" value="164"/>
</dbReference>
<accession>A0A6P5IUW6</accession>
<reference evidence="4" key="1">
    <citation type="submission" date="2025-08" db="UniProtKB">
        <authorList>
            <consortium name="RefSeq"/>
        </authorList>
    </citation>
    <scope>IDENTIFICATION</scope>
    <source>
        <tissue evidence="4">Spleen</tissue>
    </source>
</reference>
<dbReference type="KEGG" id="pcw:110196078"/>
<evidence type="ECO:0000313" key="3">
    <source>
        <dbReference type="Proteomes" id="UP000515140"/>
    </source>
</evidence>
<dbReference type="CTD" id="388333"/>